<dbReference type="InterPro" id="IPR046341">
    <property type="entry name" value="SET_dom_sf"/>
</dbReference>
<dbReference type="SUPFAM" id="SSF82199">
    <property type="entry name" value="SET domain"/>
    <property type="match status" value="1"/>
</dbReference>
<dbReference type="OrthoDB" id="5945798at2759"/>
<dbReference type="EMBL" id="JAFJYH010000027">
    <property type="protein sequence ID" value="KAG4423956.1"/>
    <property type="molecule type" value="Genomic_DNA"/>
</dbReference>
<organism evidence="2 3">
    <name type="scientific">Cadophora malorum</name>
    <dbReference type="NCBI Taxonomy" id="108018"/>
    <lineage>
        <taxon>Eukaryota</taxon>
        <taxon>Fungi</taxon>
        <taxon>Dikarya</taxon>
        <taxon>Ascomycota</taxon>
        <taxon>Pezizomycotina</taxon>
        <taxon>Leotiomycetes</taxon>
        <taxon>Helotiales</taxon>
        <taxon>Ploettnerulaceae</taxon>
        <taxon>Cadophora</taxon>
    </lineage>
</organism>
<sequence>MHSRECKILKTLPGVPPTAVRALIAMLLRKEEESNGDEESDWKGLESHVGELKGDVKRWEEIMLQARAGLGFAKAGPGRMEEAMRWLCVLSTNAFRITLPDNTPVGLCFSPTLARANHSCTPNAFIVFDSRTVSLPALRPIKKDEEIFISYIDPTEDHAQRQSVLKQRYFFTCKCMRCEGDEIAYEHFLRCQKEDLYENDSVARMDVLCPEQEVVKVAERRQATLKQNPALTSIPPVTSSKTLALLKKGHTNQQDGTLALLTALRSLSSYKDDGIFALPPYPEILHELYLSCIDTQTFTPALITLLFLFLNSDIFIYPQAHHPVRVVRLYTITKLLKHIASLTPTELLQDISSIQTGTQSSSADLSLKEDMAKTFQAIDLITAFHVLAIIVWSEASKSHGEGSGFVKEIESEVRDVEEVQSLRGKTGEVLRRWMGDAGDLEGRKEAERVCGGLRALAGLMGRILGWV</sequence>
<proteinExistence type="predicted"/>
<name>A0A8H7WFI5_9HELO</name>
<dbReference type="AlphaFoldDB" id="A0A8H7WFI5"/>
<gene>
    <name evidence="2" type="ORF">IFR04_002951</name>
</gene>
<evidence type="ECO:0000313" key="2">
    <source>
        <dbReference type="EMBL" id="KAG4423956.1"/>
    </source>
</evidence>
<dbReference type="InterPro" id="IPR050869">
    <property type="entry name" value="H3K4_H4K5_MeTrfase"/>
</dbReference>
<dbReference type="Pfam" id="PF00856">
    <property type="entry name" value="SET"/>
    <property type="match status" value="1"/>
</dbReference>
<dbReference type="GO" id="GO:0005634">
    <property type="term" value="C:nucleus"/>
    <property type="evidence" value="ECO:0007669"/>
    <property type="project" value="TreeGrafter"/>
</dbReference>
<dbReference type="CDD" id="cd20071">
    <property type="entry name" value="SET_SMYD"/>
    <property type="match status" value="1"/>
</dbReference>
<accession>A0A8H7WFI5</accession>
<dbReference type="PROSITE" id="PS50280">
    <property type="entry name" value="SET"/>
    <property type="match status" value="1"/>
</dbReference>
<dbReference type="PANTHER" id="PTHR12197">
    <property type="entry name" value="HISTONE-LYSINE N-METHYLTRANSFERASE SMYD"/>
    <property type="match status" value="1"/>
</dbReference>
<dbReference type="PANTHER" id="PTHR12197:SF251">
    <property type="entry name" value="EG:BACR7C10.4 PROTEIN"/>
    <property type="match status" value="1"/>
</dbReference>
<dbReference type="Proteomes" id="UP000664132">
    <property type="component" value="Unassembled WGS sequence"/>
</dbReference>
<dbReference type="Gene3D" id="2.170.270.10">
    <property type="entry name" value="SET domain"/>
    <property type="match status" value="1"/>
</dbReference>
<comment type="caution">
    <text evidence="2">The sequence shown here is derived from an EMBL/GenBank/DDBJ whole genome shotgun (WGS) entry which is preliminary data.</text>
</comment>
<dbReference type="InterPro" id="IPR001214">
    <property type="entry name" value="SET_dom"/>
</dbReference>
<feature type="domain" description="SET" evidence="1">
    <location>
        <begin position="4"/>
        <end position="152"/>
    </location>
</feature>
<evidence type="ECO:0000313" key="3">
    <source>
        <dbReference type="Proteomes" id="UP000664132"/>
    </source>
</evidence>
<reference evidence="2" key="1">
    <citation type="submission" date="2021-02" db="EMBL/GenBank/DDBJ databases">
        <title>Genome sequence Cadophora malorum strain M34.</title>
        <authorList>
            <person name="Stefanovic E."/>
            <person name="Vu D."/>
            <person name="Scully C."/>
            <person name="Dijksterhuis J."/>
            <person name="Roader J."/>
            <person name="Houbraken J."/>
        </authorList>
    </citation>
    <scope>NUCLEOTIDE SEQUENCE</scope>
    <source>
        <strain evidence="2">M34</strain>
    </source>
</reference>
<evidence type="ECO:0000259" key="1">
    <source>
        <dbReference type="PROSITE" id="PS50280"/>
    </source>
</evidence>
<keyword evidence="3" id="KW-1185">Reference proteome</keyword>
<protein>
    <recommendedName>
        <fullName evidence="1">SET domain-containing protein</fullName>
    </recommendedName>
</protein>